<evidence type="ECO:0000256" key="2">
    <source>
        <dbReference type="SAM" id="MobiDB-lite"/>
    </source>
</evidence>
<dbReference type="AlphaFoldDB" id="A0A5R9J9R9"/>
<proteinExistence type="predicted"/>
<reference evidence="3 4" key="1">
    <citation type="submission" date="2019-05" db="EMBL/GenBank/DDBJ databases">
        <authorList>
            <person name="Pankratov T."/>
            <person name="Grouzdev D."/>
        </authorList>
    </citation>
    <scope>NUCLEOTIDE SEQUENCE [LARGE SCALE GENOMIC DNA]</scope>
    <source>
        <strain evidence="3 4">KEBCLARHB70R</strain>
    </source>
</reference>
<sequence>MHIHLDAIGGVAGDMFTAALLDAFPQHAEALSECVRRLAPVSCSLQRHDDGILTGSRFDVVDTTVSAGHDHHHTHDQKHGHEHGHGHGHTHWSHIRARLSGSDLEPAVTGIAIGIFGRLAEAEGRVHGVPADEVAFHEVGAADSIADIVAASWLIARLGEETGWSVSALPLGSGRVRTAHGIMPVPAPATTILLEGFEIVDDGVAGERVTPTGAAILAWLADSGRLRSRPSGRMGATGIGFGTRRLPGLSNCLRALVLQTGATERDTAAAHRLLAVIGFEIDDQSGEDLATGLDRLRDLPGVHDVVQWPTIGKKGRLAVHVQVLVVPDRLDDVVAACFTETTTIGLRTHMVEGRALHRSLSQVSVDGLPVQVKLVDRPGQRTGKAEADHVGTALGHAGRQALRRRAEQAASGENDGR</sequence>
<dbReference type="Gene3D" id="3.30.70.1380">
    <property type="entry name" value="Transcriptional regulatory protein pf0864 domain like"/>
    <property type="match status" value="1"/>
</dbReference>
<organism evidence="3 4">
    <name type="scientific">Lichenicoccus roseus</name>
    <dbReference type="NCBI Taxonomy" id="2683649"/>
    <lineage>
        <taxon>Bacteria</taxon>
        <taxon>Pseudomonadati</taxon>
        <taxon>Pseudomonadota</taxon>
        <taxon>Alphaproteobacteria</taxon>
        <taxon>Acetobacterales</taxon>
        <taxon>Acetobacteraceae</taxon>
        <taxon>Lichenicoccus</taxon>
    </lineage>
</organism>
<dbReference type="InterPro" id="IPR002822">
    <property type="entry name" value="Ni_insertion"/>
</dbReference>
<dbReference type="PANTHER" id="PTHR36566:SF1">
    <property type="entry name" value="PYRIDINIUM-3,5-BISTHIOCARBOXYLIC ACID MONONUCLEOTIDE NICKEL INSERTION PROTEIN"/>
    <property type="match status" value="1"/>
</dbReference>
<keyword evidence="4" id="KW-1185">Reference proteome</keyword>
<keyword evidence="1" id="KW-0533">Nickel</keyword>
<feature type="region of interest" description="Disordered" evidence="2">
    <location>
        <begin position="68"/>
        <end position="92"/>
    </location>
</feature>
<evidence type="ECO:0000313" key="4">
    <source>
        <dbReference type="Proteomes" id="UP000305654"/>
    </source>
</evidence>
<dbReference type="PANTHER" id="PTHR36566">
    <property type="entry name" value="NICKEL INSERTION PROTEIN-RELATED"/>
    <property type="match status" value="1"/>
</dbReference>
<accession>A0A5R9J9R9</accession>
<gene>
    <name evidence="3" type="ORF">FE263_13360</name>
</gene>
<dbReference type="EMBL" id="VCDI01000004">
    <property type="protein sequence ID" value="TLU72106.1"/>
    <property type="molecule type" value="Genomic_DNA"/>
</dbReference>
<dbReference type="OrthoDB" id="9765625at2"/>
<evidence type="ECO:0000256" key="1">
    <source>
        <dbReference type="ARBA" id="ARBA00022596"/>
    </source>
</evidence>
<name>A0A5R9J9R9_9PROT</name>
<dbReference type="Proteomes" id="UP000305654">
    <property type="component" value="Unassembled WGS sequence"/>
</dbReference>
<evidence type="ECO:0000313" key="3">
    <source>
        <dbReference type="EMBL" id="TLU72106.1"/>
    </source>
</evidence>
<feature type="region of interest" description="Disordered" evidence="2">
    <location>
        <begin position="396"/>
        <end position="417"/>
    </location>
</feature>
<dbReference type="Pfam" id="PF01969">
    <property type="entry name" value="Ni_insertion"/>
    <property type="match status" value="1"/>
</dbReference>
<protein>
    <submittedName>
        <fullName evidence="3">LarC family nickel insertion protein</fullName>
    </submittedName>
</protein>
<dbReference type="RefSeq" id="WP_138326512.1">
    <property type="nucleotide sequence ID" value="NZ_VCDI01000004.1"/>
</dbReference>
<comment type="caution">
    <text evidence="3">The sequence shown here is derived from an EMBL/GenBank/DDBJ whole genome shotgun (WGS) entry which is preliminary data.</text>
</comment>